<proteinExistence type="predicted"/>
<name>A0A1S1Z256_FLAPC</name>
<protein>
    <submittedName>
        <fullName evidence="1">Uncharacterized protein</fullName>
    </submittedName>
</protein>
<reference evidence="1 2" key="1">
    <citation type="journal article" date="2012" name="Int. J. Syst. Evol. Microbiol.">
        <title>Flammeovirga pacifica sp. nov., isolated from deep-sea sediment.</title>
        <authorList>
            <person name="Xu H."/>
            <person name="Fu Y."/>
            <person name="Yang N."/>
            <person name="Ding Z."/>
            <person name="Lai Q."/>
            <person name="Zeng R."/>
        </authorList>
    </citation>
    <scope>NUCLEOTIDE SEQUENCE [LARGE SCALE GENOMIC DNA]</scope>
    <source>
        <strain evidence="2">DSM 24597 / LMG 26175 / WPAGA1</strain>
    </source>
</reference>
<evidence type="ECO:0000313" key="2">
    <source>
        <dbReference type="Proteomes" id="UP000179797"/>
    </source>
</evidence>
<organism evidence="1 2">
    <name type="scientific">Flammeovirga pacifica</name>
    <dbReference type="NCBI Taxonomy" id="915059"/>
    <lineage>
        <taxon>Bacteria</taxon>
        <taxon>Pseudomonadati</taxon>
        <taxon>Bacteroidota</taxon>
        <taxon>Cytophagia</taxon>
        <taxon>Cytophagales</taxon>
        <taxon>Flammeovirgaceae</taxon>
        <taxon>Flammeovirga</taxon>
    </lineage>
</organism>
<dbReference type="EMBL" id="JRYR02000001">
    <property type="protein sequence ID" value="OHX67359.1"/>
    <property type="molecule type" value="Genomic_DNA"/>
</dbReference>
<accession>A0A1S1Z256</accession>
<sequence>MNLINNTIKIDMNVLRINEIIEEELPQSLRLFIKYISRIDFEKDESFCDNTLLSILLDRDISSTIIEAKRIISISIDEIDRDDFVNISSIIMHLEYMFNHEWGEFKTREESKEFIEGLNCNLEGLINYN</sequence>
<dbReference type="RefSeq" id="WP_044228957.1">
    <property type="nucleotide sequence ID" value="NZ_JRYR02000001.1"/>
</dbReference>
<dbReference type="STRING" id="915059.NH26_13910"/>
<gene>
    <name evidence="1" type="ORF">NH26_13910</name>
</gene>
<dbReference type="Proteomes" id="UP000179797">
    <property type="component" value="Unassembled WGS sequence"/>
</dbReference>
<keyword evidence="2" id="KW-1185">Reference proteome</keyword>
<dbReference type="AlphaFoldDB" id="A0A1S1Z256"/>
<comment type="caution">
    <text evidence="1">The sequence shown here is derived from an EMBL/GenBank/DDBJ whole genome shotgun (WGS) entry which is preliminary data.</text>
</comment>
<evidence type="ECO:0000313" key="1">
    <source>
        <dbReference type="EMBL" id="OHX67359.1"/>
    </source>
</evidence>